<evidence type="ECO:0008006" key="3">
    <source>
        <dbReference type="Google" id="ProtNLM"/>
    </source>
</evidence>
<evidence type="ECO:0000313" key="1">
    <source>
        <dbReference type="EMBL" id="PPK97096.1"/>
    </source>
</evidence>
<dbReference type="Proteomes" id="UP000239002">
    <property type="component" value="Unassembled WGS sequence"/>
</dbReference>
<dbReference type="AlphaFoldDB" id="A0A2S6ISS3"/>
<dbReference type="EMBL" id="PTJE01000001">
    <property type="protein sequence ID" value="PPK97096.1"/>
    <property type="molecule type" value="Genomic_DNA"/>
</dbReference>
<sequence>MKLFQLVTICALLIISCDDPSLDQQGDVDEIVDPIANLMELSSIQIAQGTFNNVTDNIDIVYNNDALISQILFTGTTNITYNIEYTSNNRLETITKVDATTLIYNFTYDEDFVFINFTDSNGDDVEMQLFTDTQNRINRVLTTVTDVSGISTQTEDLRYSYNANFNVDRINSLAANGFTVDAYSELTYEFSNNPFRDMNDVLRLLIFPDFVPYTRYVPITRENFIAASSGFTLENSFSFIYTLREDQFPSSREVVKTESGVSTTTFEIFNYL</sequence>
<evidence type="ECO:0000313" key="2">
    <source>
        <dbReference type="Proteomes" id="UP000239002"/>
    </source>
</evidence>
<organism evidence="1 2">
    <name type="scientific">Nonlabens xylanidelens</name>
    <dbReference type="NCBI Taxonomy" id="191564"/>
    <lineage>
        <taxon>Bacteria</taxon>
        <taxon>Pseudomonadati</taxon>
        <taxon>Bacteroidota</taxon>
        <taxon>Flavobacteriia</taxon>
        <taxon>Flavobacteriales</taxon>
        <taxon>Flavobacteriaceae</taxon>
        <taxon>Nonlabens</taxon>
    </lineage>
</organism>
<gene>
    <name evidence="1" type="ORF">LY01_00923</name>
</gene>
<comment type="caution">
    <text evidence="1">The sequence shown here is derived from an EMBL/GenBank/DDBJ whole genome shotgun (WGS) entry which is preliminary data.</text>
</comment>
<dbReference type="PROSITE" id="PS51257">
    <property type="entry name" value="PROKAR_LIPOPROTEIN"/>
    <property type="match status" value="1"/>
</dbReference>
<protein>
    <recommendedName>
        <fullName evidence="3">DUF4595 domain-containing protein</fullName>
    </recommendedName>
</protein>
<reference evidence="1 2" key="1">
    <citation type="submission" date="2018-02" db="EMBL/GenBank/DDBJ databases">
        <title>Genomic Encyclopedia of Archaeal and Bacterial Type Strains, Phase II (KMG-II): from individual species to whole genera.</title>
        <authorList>
            <person name="Goeker M."/>
        </authorList>
    </citation>
    <scope>NUCLEOTIDE SEQUENCE [LARGE SCALE GENOMIC DNA]</scope>
    <source>
        <strain evidence="1 2">DSM 16809</strain>
    </source>
</reference>
<dbReference type="OrthoDB" id="1143741at2"/>
<name>A0A2S6ISS3_9FLAO</name>
<accession>A0A2S6ISS3</accession>
<proteinExistence type="predicted"/>
<keyword evidence="2" id="KW-1185">Reference proteome</keyword>
<dbReference type="RefSeq" id="WP_104514610.1">
    <property type="nucleotide sequence ID" value="NZ_MQVW01000027.1"/>
</dbReference>